<reference evidence="3" key="1">
    <citation type="journal article" date="2017" name="Nat. Microbiol.">
        <title>Global analysis of biosynthetic gene clusters reveals vast potential of secondary metabolite production in Penicillium species.</title>
        <authorList>
            <person name="Nielsen J.C."/>
            <person name="Grijseels S."/>
            <person name="Prigent S."/>
            <person name="Ji B."/>
            <person name="Dainat J."/>
            <person name="Nielsen K.F."/>
            <person name="Frisvad J.C."/>
            <person name="Workman M."/>
            <person name="Nielsen J."/>
        </authorList>
    </citation>
    <scope>NUCLEOTIDE SEQUENCE [LARGE SCALE GENOMIC DNA]</scope>
    <source>
        <strain evidence="3">IBT 29486</strain>
    </source>
</reference>
<dbReference type="AlphaFoldDB" id="A0A1V6S234"/>
<sequence>MLPSKQSSESTAYKAFRPVTPVEQTATVWELGNVPIAPSFYQAHDEQPNITTLPDLCISNRFNPFLPKLSQWPPPPNFPSPPKPRKLLPAFSLKGKQSQSQRSGSSTLDSKPSGELSSDMWDFPWGMKAVSLKSLHRKLQNAVFCYNLSEKEAIANELARREKNRESD</sequence>
<feature type="compositionally biased region" description="Low complexity" evidence="1">
    <location>
        <begin position="92"/>
        <end position="110"/>
    </location>
</feature>
<accession>A0A1V6S234</accession>
<feature type="region of interest" description="Disordered" evidence="1">
    <location>
        <begin position="68"/>
        <end position="115"/>
    </location>
</feature>
<protein>
    <submittedName>
        <fullName evidence="2">Uncharacterized protein</fullName>
    </submittedName>
</protein>
<name>A0A1V6S234_9EURO</name>
<evidence type="ECO:0000313" key="2">
    <source>
        <dbReference type="EMBL" id="OQE07804.1"/>
    </source>
</evidence>
<comment type="caution">
    <text evidence="2">The sequence shown here is derived from an EMBL/GenBank/DDBJ whole genome shotgun (WGS) entry which is preliminary data.</text>
</comment>
<feature type="compositionally biased region" description="Pro residues" evidence="1">
    <location>
        <begin position="72"/>
        <end position="82"/>
    </location>
</feature>
<dbReference type="OrthoDB" id="4351934at2759"/>
<gene>
    <name evidence="2" type="ORF">PENVUL_c012G08956</name>
</gene>
<evidence type="ECO:0000256" key="1">
    <source>
        <dbReference type="SAM" id="MobiDB-lite"/>
    </source>
</evidence>
<organism evidence="2 3">
    <name type="scientific">Penicillium vulpinum</name>
    <dbReference type="NCBI Taxonomy" id="29845"/>
    <lineage>
        <taxon>Eukaryota</taxon>
        <taxon>Fungi</taxon>
        <taxon>Dikarya</taxon>
        <taxon>Ascomycota</taxon>
        <taxon>Pezizomycotina</taxon>
        <taxon>Eurotiomycetes</taxon>
        <taxon>Eurotiomycetidae</taxon>
        <taxon>Eurotiales</taxon>
        <taxon>Aspergillaceae</taxon>
        <taxon>Penicillium</taxon>
    </lineage>
</organism>
<dbReference type="Proteomes" id="UP000191518">
    <property type="component" value="Unassembled WGS sequence"/>
</dbReference>
<proteinExistence type="predicted"/>
<evidence type="ECO:0000313" key="3">
    <source>
        <dbReference type="Proteomes" id="UP000191518"/>
    </source>
</evidence>
<keyword evidence="3" id="KW-1185">Reference proteome</keyword>
<dbReference type="EMBL" id="MDYP01000012">
    <property type="protein sequence ID" value="OQE07804.1"/>
    <property type="molecule type" value="Genomic_DNA"/>
</dbReference>